<accession>A0A9N8DTZ6</accession>
<comment type="subcellular location">
    <subcellularLocation>
        <location evidence="1">Cytoplasm</location>
    </subcellularLocation>
</comment>
<feature type="domain" description="Cdc37 N-terminal" evidence="10">
    <location>
        <begin position="4"/>
        <end position="130"/>
    </location>
</feature>
<dbReference type="Pfam" id="PF03234">
    <property type="entry name" value="CDC37_N"/>
    <property type="match status" value="1"/>
</dbReference>
<feature type="region of interest" description="Disordered" evidence="7">
    <location>
        <begin position="141"/>
        <end position="229"/>
    </location>
</feature>
<evidence type="ECO:0000256" key="1">
    <source>
        <dbReference type="ARBA" id="ARBA00004496"/>
    </source>
</evidence>
<dbReference type="Pfam" id="PF08565">
    <property type="entry name" value="CDC37_M"/>
    <property type="match status" value="1"/>
</dbReference>
<reference evidence="11" key="1">
    <citation type="submission" date="2020-06" db="EMBL/GenBank/DDBJ databases">
        <authorList>
            <consortium name="Plant Systems Biology data submission"/>
        </authorList>
    </citation>
    <scope>NUCLEOTIDE SEQUENCE</scope>
    <source>
        <strain evidence="11">D6</strain>
    </source>
</reference>
<dbReference type="Gene3D" id="1.20.58.610">
    <property type="entry name" value="Cdc37, Hsp90 binding domain"/>
    <property type="match status" value="1"/>
</dbReference>
<feature type="compositionally biased region" description="Polar residues" evidence="7">
    <location>
        <begin position="148"/>
        <end position="162"/>
    </location>
</feature>
<keyword evidence="6" id="KW-0175">Coiled coil</keyword>
<evidence type="ECO:0000256" key="7">
    <source>
        <dbReference type="SAM" id="MobiDB-lite"/>
    </source>
</evidence>
<protein>
    <recommendedName>
        <fullName evidence="5">Hsp90 chaperone protein kinase-targeting subunit</fullName>
    </recommendedName>
</protein>
<evidence type="ECO:0000256" key="4">
    <source>
        <dbReference type="ARBA" id="ARBA00023186"/>
    </source>
</evidence>
<dbReference type="GO" id="GO:0050821">
    <property type="term" value="P:protein stabilization"/>
    <property type="evidence" value="ECO:0007669"/>
    <property type="project" value="TreeGrafter"/>
</dbReference>
<dbReference type="EMBL" id="CAICTM010000354">
    <property type="protein sequence ID" value="CAB9508642.1"/>
    <property type="molecule type" value="Genomic_DNA"/>
</dbReference>
<keyword evidence="12" id="KW-1185">Reference proteome</keyword>
<dbReference type="GO" id="GO:0031072">
    <property type="term" value="F:heat shock protein binding"/>
    <property type="evidence" value="ECO:0007669"/>
    <property type="project" value="TreeGrafter"/>
</dbReference>
<dbReference type="GO" id="GO:0051082">
    <property type="term" value="F:unfolded protein binding"/>
    <property type="evidence" value="ECO:0007669"/>
    <property type="project" value="TreeGrafter"/>
</dbReference>
<keyword evidence="4" id="KW-0143">Chaperone</keyword>
<dbReference type="Proteomes" id="UP001153069">
    <property type="component" value="Unassembled WGS sequence"/>
</dbReference>
<organism evidence="11 12">
    <name type="scientific">Seminavis robusta</name>
    <dbReference type="NCBI Taxonomy" id="568900"/>
    <lineage>
        <taxon>Eukaryota</taxon>
        <taxon>Sar</taxon>
        <taxon>Stramenopiles</taxon>
        <taxon>Ochrophyta</taxon>
        <taxon>Bacillariophyta</taxon>
        <taxon>Bacillariophyceae</taxon>
        <taxon>Bacillariophycidae</taxon>
        <taxon>Naviculales</taxon>
        <taxon>Naviculaceae</taxon>
        <taxon>Seminavis</taxon>
    </lineage>
</organism>
<dbReference type="Gene3D" id="6.10.140.250">
    <property type="match status" value="1"/>
</dbReference>
<keyword evidence="3" id="KW-0963">Cytoplasm</keyword>
<feature type="compositionally biased region" description="Basic and acidic residues" evidence="7">
    <location>
        <begin position="1"/>
        <end position="12"/>
    </location>
</feature>
<feature type="compositionally biased region" description="Basic and acidic residues" evidence="7">
    <location>
        <begin position="163"/>
        <end position="190"/>
    </location>
</feature>
<evidence type="ECO:0000256" key="5">
    <source>
        <dbReference type="ARBA" id="ARBA00031396"/>
    </source>
</evidence>
<dbReference type="Pfam" id="PF08564">
    <property type="entry name" value="CDC37_C"/>
    <property type="match status" value="1"/>
</dbReference>
<evidence type="ECO:0000313" key="12">
    <source>
        <dbReference type="Proteomes" id="UP001153069"/>
    </source>
</evidence>
<dbReference type="SMART" id="SM01069">
    <property type="entry name" value="CDC37_C"/>
    <property type="match status" value="1"/>
</dbReference>
<dbReference type="GO" id="GO:0019901">
    <property type="term" value="F:protein kinase binding"/>
    <property type="evidence" value="ECO:0007669"/>
    <property type="project" value="InterPro"/>
</dbReference>
<feature type="coiled-coil region" evidence="6">
    <location>
        <begin position="43"/>
        <end position="123"/>
    </location>
</feature>
<dbReference type="InterPro" id="IPR013874">
    <property type="entry name" value="Cdc37_Hsp90-bd"/>
</dbReference>
<evidence type="ECO:0000259" key="9">
    <source>
        <dbReference type="SMART" id="SM01070"/>
    </source>
</evidence>
<comment type="caution">
    <text evidence="11">The sequence shown here is derived from an EMBL/GenBank/DDBJ whole genome shotgun (WGS) entry which is preliminary data.</text>
</comment>
<feature type="domain" description="Cdc37 Hsp90 binding" evidence="9">
    <location>
        <begin position="182"/>
        <end position="369"/>
    </location>
</feature>
<dbReference type="InterPro" id="IPR013873">
    <property type="entry name" value="Cdc37_C"/>
</dbReference>
<dbReference type="SUPFAM" id="SSF101391">
    <property type="entry name" value="Hsp90 co-chaperone CDC37"/>
    <property type="match status" value="1"/>
</dbReference>
<proteinExistence type="inferred from homology"/>
<dbReference type="InterPro" id="IPR013855">
    <property type="entry name" value="Cdc37_N_dom"/>
</dbReference>
<dbReference type="PANTHER" id="PTHR12800:SF4">
    <property type="entry name" value="HSP90 CO-CHAPERONE CDC37"/>
    <property type="match status" value="1"/>
</dbReference>
<feature type="region of interest" description="Disordered" evidence="7">
    <location>
        <begin position="363"/>
        <end position="390"/>
    </location>
</feature>
<evidence type="ECO:0000256" key="6">
    <source>
        <dbReference type="SAM" id="Coils"/>
    </source>
</evidence>
<evidence type="ECO:0000313" key="11">
    <source>
        <dbReference type="EMBL" id="CAB9508642.1"/>
    </source>
</evidence>
<dbReference type="OrthoDB" id="440202at2759"/>
<dbReference type="InterPro" id="IPR004918">
    <property type="entry name" value="Cdc37"/>
</dbReference>
<comment type="similarity">
    <text evidence="2">Belongs to the CDC37 family.</text>
</comment>
<evidence type="ECO:0000256" key="3">
    <source>
        <dbReference type="ARBA" id="ARBA00022490"/>
    </source>
</evidence>
<evidence type="ECO:0000256" key="2">
    <source>
        <dbReference type="ARBA" id="ARBA00006222"/>
    </source>
</evidence>
<name>A0A9N8DTZ6_9STRA</name>
<dbReference type="SMART" id="SM01070">
    <property type="entry name" value="CDC37_M"/>
    <property type="match status" value="1"/>
</dbReference>
<dbReference type="GO" id="GO:0006457">
    <property type="term" value="P:protein folding"/>
    <property type="evidence" value="ECO:0007669"/>
    <property type="project" value="TreeGrafter"/>
</dbReference>
<evidence type="ECO:0000259" key="10">
    <source>
        <dbReference type="SMART" id="SM01071"/>
    </source>
</evidence>
<dbReference type="GO" id="GO:0051087">
    <property type="term" value="F:protein-folding chaperone binding"/>
    <property type="evidence" value="ECO:0007669"/>
    <property type="project" value="TreeGrafter"/>
</dbReference>
<sequence length="444" mass="50315">MSKPFDYSKWDNIELSDDEEDVHPNIDKESWFRMKHRSRVEREQHEEADKKRIKEAMEKANQRIMSLKHDLNNIKTTALQLKDEDDDDDDDDLDDGEALKAEIAALEKENAVRQAKLDEYERNKKWNVDNMCVVKDERTMINPDGAKNNYTETGFAKSTTDGSDVKIGTEEKKSEEKPKATTTTKEDKKPAAAAPAKQKATTTTTTKTTTTTTVAKKAGPTPSGPQRDASDISIMSYYEFTEKYSDTVENFMAITDLEASKEFLLKNGNILLQENASNYLLLASLEDEMNGYREKMKQTARQSQLISSIADLARSLNTHPGNVIIPFFGRLQQKEYLDGFLSGVKDFQEKIVKRAVTKKIEMDREREGQAGQGVELQDVPPEQRLGPGGLDPLEVVETLPQVMRDAFESRDVEVLKEALLSLDPKDAEYHMKRCIDSGLWVNQS</sequence>
<dbReference type="AlphaFoldDB" id="A0A9N8DTZ6"/>
<dbReference type="GO" id="GO:0005737">
    <property type="term" value="C:cytoplasm"/>
    <property type="evidence" value="ECO:0007669"/>
    <property type="project" value="UniProtKB-SubCell"/>
</dbReference>
<gene>
    <name evidence="11" type="ORF">SEMRO_355_G124940.1</name>
</gene>
<dbReference type="InterPro" id="IPR038189">
    <property type="entry name" value="Cdc37_Hsp90-bd_sf"/>
</dbReference>
<dbReference type="PANTHER" id="PTHR12800">
    <property type="entry name" value="CDC37-RELATED"/>
    <property type="match status" value="1"/>
</dbReference>
<feature type="region of interest" description="Disordered" evidence="7">
    <location>
        <begin position="1"/>
        <end position="21"/>
    </location>
</feature>
<feature type="compositionally biased region" description="Low complexity" evidence="7">
    <location>
        <begin position="191"/>
        <end position="221"/>
    </location>
</feature>
<evidence type="ECO:0000259" key="8">
    <source>
        <dbReference type="SMART" id="SM01069"/>
    </source>
</evidence>
<feature type="domain" description="Cdc37 C-terminal" evidence="8">
    <location>
        <begin position="384"/>
        <end position="444"/>
    </location>
</feature>
<dbReference type="SMART" id="SM01071">
    <property type="entry name" value="CDC37_N"/>
    <property type="match status" value="1"/>
</dbReference>